<dbReference type="RefSeq" id="XP_062739675.1">
    <property type="nucleotide sequence ID" value="XM_062893830.1"/>
</dbReference>
<dbReference type="EMBL" id="JAFFHA010000009">
    <property type="protein sequence ID" value="KAK4650700.1"/>
    <property type="molecule type" value="Genomic_DNA"/>
</dbReference>
<evidence type="ECO:0000313" key="2">
    <source>
        <dbReference type="Proteomes" id="UP001323405"/>
    </source>
</evidence>
<organism evidence="1 2">
    <name type="scientific">Podospora pseudocomata</name>
    <dbReference type="NCBI Taxonomy" id="2093779"/>
    <lineage>
        <taxon>Eukaryota</taxon>
        <taxon>Fungi</taxon>
        <taxon>Dikarya</taxon>
        <taxon>Ascomycota</taxon>
        <taxon>Pezizomycotina</taxon>
        <taxon>Sordariomycetes</taxon>
        <taxon>Sordariomycetidae</taxon>
        <taxon>Sordariales</taxon>
        <taxon>Podosporaceae</taxon>
        <taxon>Podospora</taxon>
    </lineage>
</organism>
<accession>A0ABR0G4L9</accession>
<evidence type="ECO:0000313" key="1">
    <source>
        <dbReference type="EMBL" id="KAK4650700.1"/>
    </source>
</evidence>
<dbReference type="GeneID" id="87913737"/>
<proteinExistence type="predicted"/>
<comment type="caution">
    <text evidence="1">The sequence shown here is derived from an EMBL/GenBank/DDBJ whole genome shotgun (WGS) entry which is preliminary data.</text>
</comment>
<gene>
    <name evidence="1" type="ORF">QC762_709820</name>
</gene>
<sequence length="398" mass="45625">MFTTSSAGALRAGARRLETTVCHNASLQRRLFSVTSQRAGGFIVFKKGSNPELQERLDTLYNKIVLPSYLSQEQQRKLTKTKYKEQLRNDPITMEIDGEIHKFRYVDPTKDIPSASKLVRQAVEHMQHEDYHNLHLILKGFKRANRKLHDELALHIIRKAHQADRLDAVIDCAKQVELTGFKLDSPLKLSSLLVGAQTRAIESGFNPKPAKKALKQTEKVIDLLEFEGKRHQPSNRSKTQRPFYHEPMFLGLRLNLAATLAVKARDGQDEDGKVTQYAEQMVHFWPENTGILDLQPDAAYEDPQNVQYLLDRNEFLYHVSPVLHGLQMAAKVVDPGLSMKLQNRADALEDEIRQAYEWDERMPASGEVMYNWLFNTEEMLGRIKAEKKKKKVEAEVNP</sequence>
<protein>
    <submittedName>
        <fullName evidence="1">Uncharacterized protein</fullName>
    </submittedName>
</protein>
<name>A0ABR0G4L9_9PEZI</name>
<dbReference type="Proteomes" id="UP001323405">
    <property type="component" value="Unassembled WGS sequence"/>
</dbReference>
<keyword evidence="2" id="KW-1185">Reference proteome</keyword>
<reference evidence="1 2" key="1">
    <citation type="journal article" date="2023" name="bioRxiv">
        <title>High-quality genome assemblies of four members of thePodospora anserinaspecies complex.</title>
        <authorList>
            <person name="Ament-Velasquez S.L."/>
            <person name="Vogan A.A."/>
            <person name="Wallerman O."/>
            <person name="Hartmann F."/>
            <person name="Gautier V."/>
            <person name="Silar P."/>
            <person name="Giraud T."/>
            <person name="Johannesson H."/>
        </authorList>
    </citation>
    <scope>NUCLEOTIDE SEQUENCE [LARGE SCALE GENOMIC DNA]</scope>
    <source>
        <strain evidence="1 2">CBS 415.72m</strain>
    </source>
</reference>